<feature type="signal peptide" evidence="3">
    <location>
        <begin position="1"/>
        <end position="22"/>
    </location>
</feature>
<dbReference type="PANTHER" id="PTHR30069">
    <property type="entry name" value="TONB-DEPENDENT OUTER MEMBRANE RECEPTOR"/>
    <property type="match status" value="1"/>
</dbReference>
<dbReference type="InterPro" id="IPR023996">
    <property type="entry name" value="TonB-dep_OMP_SusC/RagA"/>
</dbReference>
<dbReference type="GO" id="GO:0009279">
    <property type="term" value="C:cell outer membrane"/>
    <property type="evidence" value="ECO:0007669"/>
    <property type="project" value="UniProtKB-SubCell"/>
</dbReference>
<dbReference type="InterPro" id="IPR039426">
    <property type="entry name" value="TonB-dep_rcpt-like"/>
</dbReference>
<dbReference type="Proteomes" id="UP000092651">
    <property type="component" value="Unassembled WGS sequence"/>
</dbReference>
<dbReference type="EMBL" id="MAYH01000048">
    <property type="protein sequence ID" value="OCA68961.1"/>
    <property type="molecule type" value="Genomic_DNA"/>
</dbReference>
<dbReference type="NCBIfam" id="TIGR04056">
    <property type="entry name" value="OMP_RagA_SusC"/>
    <property type="match status" value="1"/>
</dbReference>
<dbReference type="PANTHER" id="PTHR30069:SF29">
    <property type="entry name" value="HEMOGLOBIN AND HEMOGLOBIN-HAPTOGLOBIN-BINDING PROTEIN 1-RELATED"/>
    <property type="match status" value="1"/>
</dbReference>
<dbReference type="AlphaFoldDB" id="A0A1B8ZBH7"/>
<evidence type="ECO:0000313" key="5">
    <source>
        <dbReference type="EMBL" id="OCA68961.1"/>
    </source>
</evidence>
<protein>
    <recommendedName>
        <fullName evidence="4">TonB-dependent receptor plug domain-containing protein</fullName>
    </recommendedName>
</protein>
<reference evidence="5 6" key="1">
    <citation type="submission" date="2016-07" db="EMBL/GenBank/DDBJ databases">
        <authorList>
            <person name="Jeong J.-J."/>
            <person name="Kim D.W."/>
            <person name="Sang M.K."/>
            <person name="Choi I.-G."/>
            <person name="Kim K.D."/>
        </authorList>
    </citation>
    <scope>NUCLEOTIDE SEQUENCE [LARGE SCALE GENOMIC DNA]</scope>
    <source>
        <strain evidence="5 6">UTM-3</strain>
    </source>
</reference>
<keyword evidence="2" id="KW-1134">Transmembrane beta strand</keyword>
<sequence length="962" mass="106362">MNVKLRVLSTGALFFLGQAAFAQTTKKDSASKVKQIDEVVVLGYSKTATKTKSTAAVTTISAETLENRPNTTFLNSIQGSAPGLSVNSSSGSPGSGKIDIIIRGVGSLNASTDPLYVIDGLTTSATQFRNLNPNDIESLSILKDAQATSIYGNRGANGVIVITTKTGKFNSGVRLSYDAMTSFSTFPKDKYNMSNGPQFLTIKQRLYDEFGQSPNPITNEAIANAPTTNWNKEFFRTGISQQHNLSLQFGGENVSVYSSLGYLENEGIIKGTDFKRFTFRNNIVGKSKDNRFNYSAMVGLGYSKRHQLDQEENSVSLNANGVQNVLFGSLTSDPTLAPYPYLNGKDMFNHIGQSSQKYASYILYDNMIGGVQNLFSETSINSNIKASYKLTDYLTLGNRVGIEFKQSDRNFARSPLGYLSNSVAASSEAQYGGVETISNTKDFTFNNVISLSYNQQFGEHNISLSAYADYLKAHYAFSSSTQNGLEPLFWSLGAGTGYIPFNPATPSLYVPSVSANKVNSGTLAYFATADYDYSGKYGLSATIRRDGSYRFAKENRWETFWSVAGRWNIDKESFMADSKFRMLKLRVSYGTAGNQNLGIASNNFNSIYLRPNNYLDLDKTYRGYGNLVGYYFVPSNPNLQWERQSQANIGLDFNYNSVIEGSVDVYRKLTNRLFNEITVSAASGGLNDDLSPEDYYIDGNNGELENKGVEIGLRGHIFKKEDLKLSVYVNAAYNKNKILSMDYANLTDDNVNAAGGPADQWYLYEYLGVNPDTGEQVFRGANGQATEAPTANDRVFTGKSIYAKWTGGAGIDAEYKGFFASAFFSFQAGGWQYDNLYAWAMNPLYTTIYNNVSSDLLNAWTPDNRNTDIPALSAVNADSNDRSDRYLYKTDFIRLKNVSIGYNFTKKQLGGLPIRSLKLYAQGENLYTWTDWRGYDPEPTNQYSLGVYPNPKTISVGVNVEF</sequence>
<dbReference type="SUPFAM" id="SSF56935">
    <property type="entry name" value="Porins"/>
    <property type="match status" value="1"/>
</dbReference>
<evidence type="ECO:0000256" key="2">
    <source>
        <dbReference type="PROSITE-ProRule" id="PRU01360"/>
    </source>
</evidence>
<dbReference type="InterPro" id="IPR023997">
    <property type="entry name" value="TonB-dep_OMP_SusC/RagA_CS"/>
</dbReference>
<feature type="chain" id="PRO_5008620388" description="TonB-dependent receptor plug domain-containing protein" evidence="3">
    <location>
        <begin position="23"/>
        <end position="962"/>
    </location>
</feature>
<dbReference type="GO" id="GO:0015344">
    <property type="term" value="F:siderophore uptake transmembrane transporter activity"/>
    <property type="evidence" value="ECO:0007669"/>
    <property type="project" value="TreeGrafter"/>
</dbReference>
<evidence type="ECO:0000313" key="6">
    <source>
        <dbReference type="Proteomes" id="UP000092651"/>
    </source>
</evidence>
<dbReference type="InterPro" id="IPR037066">
    <property type="entry name" value="Plug_dom_sf"/>
</dbReference>
<feature type="domain" description="TonB-dependent receptor plug" evidence="4">
    <location>
        <begin position="50"/>
        <end position="159"/>
    </location>
</feature>
<dbReference type="NCBIfam" id="TIGR04057">
    <property type="entry name" value="SusC_RagA_signa"/>
    <property type="match status" value="1"/>
</dbReference>
<dbReference type="PROSITE" id="PS52016">
    <property type="entry name" value="TONB_DEPENDENT_REC_3"/>
    <property type="match status" value="1"/>
</dbReference>
<comment type="caution">
    <text evidence="5">The sequence shown here is derived from an EMBL/GenBank/DDBJ whole genome shotgun (WGS) entry which is preliminary data.</text>
</comment>
<dbReference type="RefSeq" id="WP_065396062.1">
    <property type="nucleotide sequence ID" value="NZ_MAYH01000048.1"/>
</dbReference>
<evidence type="ECO:0000256" key="3">
    <source>
        <dbReference type="SAM" id="SignalP"/>
    </source>
</evidence>
<dbReference type="Gene3D" id="2.170.130.10">
    <property type="entry name" value="TonB-dependent receptor, plug domain"/>
    <property type="match status" value="1"/>
</dbReference>
<keyword evidence="1 3" id="KW-0732">Signal</keyword>
<evidence type="ECO:0000259" key="4">
    <source>
        <dbReference type="Pfam" id="PF07715"/>
    </source>
</evidence>
<dbReference type="GO" id="GO:0044718">
    <property type="term" value="P:siderophore transmembrane transport"/>
    <property type="evidence" value="ECO:0007669"/>
    <property type="project" value="TreeGrafter"/>
</dbReference>
<organism evidence="5 6">
    <name type="scientific">Chryseobacterium artocarpi</name>
    <dbReference type="NCBI Taxonomy" id="1414727"/>
    <lineage>
        <taxon>Bacteria</taxon>
        <taxon>Pseudomonadati</taxon>
        <taxon>Bacteroidota</taxon>
        <taxon>Flavobacteriia</taxon>
        <taxon>Flavobacteriales</taxon>
        <taxon>Weeksellaceae</taxon>
        <taxon>Chryseobacterium group</taxon>
        <taxon>Chryseobacterium</taxon>
    </lineage>
</organism>
<dbReference type="InterPro" id="IPR012910">
    <property type="entry name" value="Plug_dom"/>
</dbReference>
<accession>A0A1B8ZBH7</accession>
<keyword evidence="6" id="KW-1185">Reference proteome</keyword>
<keyword evidence="2" id="KW-0813">Transport</keyword>
<comment type="similarity">
    <text evidence="2">Belongs to the TonB-dependent receptor family.</text>
</comment>
<dbReference type="Pfam" id="PF07715">
    <property type="entry name" value="Plug"/>
    <property type="match status" value="1"/>
</dbReference>
<keyword evidence="2" id="KW-0998">Cell outer membrane</keyword>
<comment type="subcellular location">
    <subcellularLocation>
        <location evidence="2">Cell outer membrane</location>
        <topology evidence="2">Multi-pass membrane protein</topology>
    </subcellularLocation>
</comment>
<keyword evidence="2" id="KW-0812">Transmembrane</keyword>
<name>A0A1B8ZBH7_9FLAO</name>
<proteinExistence type="inferred from homology"/>
<evidence type="ECO:0000256" key="1">
    <source>
        <dbReference type="ARBA" id="ARBA00022729"/>
    </source>
</evidence>
<dbReference type="OrthoDB" id="9768177at2"/>
<keyword evidence="2" id="KW-0472">Membrane</keyword>
<gene>
    <name evidence="5" type="ORF">BBI01_17240</name>
</gene>